<dbReference type="PROSITE" id="PS00156">
    <property type="entry name" value="OMPDECASE"/>
    <property type="match status" value="1"/>
</dbReference>
<evidence type="ECO:0000256" key="10">
    <source>
        <dbReference type="RuleBase" id="RU000512"/>
    </source>
</evidence>
<evidence type="ECO:0000256" key="3">
    <source>
        <dbReference type="ARBA" id="ARBA00012321"/>
    </source>
</evidence>
<accession>A0A0A1UP88</accession>
<evidence type="ECO:0000313" key="12">
    <source>
        <dbReference type="EMBL" id="EXU96560.1"/>
    </source>
</evidence>
<dbReference type="InterPro" id="IPR018089">
    <property type="entry name" value="OMPdecase_AS"/>
</dbReference>
<feature type="active site" description="For OMPdecase activity" evidence="8">
    <location>
        <position position="112"/>
    </location>
</feature>
<feature type="domain" description="Orotidine 5'-phosphate decarboxylase" evidence="11">
    <location>
        <begin position="34"/>
        <end position="281"/>
    </location>
</feature>
<comment type="caution">
    <text evidence="12">The sequence shown here is derived from an EMBL/GenBank/DDBJ whole genome shotgun (WGS) entry which is preliminary data.</text>
</comment>
<evidence type="ECO:0000259" key="11">
    <source>
        <dbReference type="SMART" id="SM00934"/>
    </source>
</evidence>
<protein>
    <recommendedName>
        <fullName evidence="4 10">Orotidine 5'-phosphate decarboxylase</fullName>
        <ecNumber evidence="3 10">4.1.1.23</ecNumber>
    </recommendedName>
</protein>
<reference evidence="12 13" key="1">
    <citation type="submission" date="2014-02" db="EMBL/GenBank/DDBJ databases">
        <title>The genome sequence of the entomopathogenic fungus Metarhizium robertsii ARSEF 2575.</title>
        <authorList>
            <person name="Giuliano Garisto Donzelli B."/>
            <person name="Roe B.A."/>
            <person name="Macmil S.L."/>
            <person name="Krasnoff S.B."/>
            <person name="Gibson D.M."/>
        </authorList>
    </citation>
    <scope>NUCLEOTIDE SEQUENCE [LARGE SCALE GENOMIC DNA]</scope>
    <source>
        <strain evidence="12 13">ARSEF 2575</strain>
    </source>
</reference>
<feature type="binding site" evidence="9">
    <location>
        <position position="81"/>
    </location>
    <ligand>
        <name>substrate</name>
    </ligand>
</feature>
<feature type="binding site" evidence="9">
    <location>
        <position position="265"/>
    </location>
    <ligand>
        <name>substrate</name>
    </ligand>
</feature>
<evidence type="ECO:0000256" key="5">
    <source>
        <dbReference type="ARBA" id="ARBA00022793"/>
    </source>
</evidence>
<dbReference type="EMBL" id="JELW01000048">
    <property type="protein sequence ID" value="EXU96560.1"/>
    <property type="molecule type" value="Genomic_DNA"/>
</dbReference>
<dbReference type="GO" id="GO:0006207">
    <property type="term" value="P:'de novo' pyrimidine nucleobase biosynthetic process"/>
    <property type="evidence" value="ECO:0007669"/>
    <property type="project" value="InterPro"/>
</dbReference>
<sequence>MASKSTVPYSARAASHPHPVAKKLFRIADSKRSNLIISADFTDTDSLLKCADGKHMCACSVIDLLTRPLRTELGPYIAVFKTHVDIIHDFSDKTVSGLKELAAKHDFLIFEDRKFVDIGTTVQKQYHGGALRISEWADIVNVSLLGGDGVVDALEQVISDETFPYRSERGLLLLAEMTTAGSLAVGEYTQRCVDVARRKGMGGAVMGFVATRSLGPAGLDPSLADEDFVIFTTGVNGSKSGNVLGQRYQTPAAAVGGGSDFIIAGRGIYSAEDRVQAAKQYQEEGWAAYEARISM</sequence>
<gene>
    <name evidence="12" type="ORF">X797_010372</name>
</gene>
<feature type="active site" description="For OMPdecase activity" evidence="8">
    <location>
        <position position="117"/>
    </location>
</feature>
<evidence type="ECO:0000256" key="7">
    <source>
        <dbReference type="ARBA" id="ARBA00023239"/>
    </source>
</evidence>
<dbReference type="InterPro" id="IPR011060">
    <property type="entry name" value="RibuloseP-bd_barrel"/>
</dbReference>
<dbReference type="OrthoDB" id="10263753at2759"/>
<evidence type="ECO:0000256" key="2">
    <source>
        <dbReference type="ARBA" id="ARBA00011018"/>
    </source>
</evidence>
<dbReference type="eggNOG" id="KOG1377">
    <property type="taxonomic scope" value="Eukaryota"/>
</dbReference>
<dbReference type="InterPro" id="IPR013785">
    <property type="entry name" value="Aldolase_TIM"/>
</dbReference>
<dbReference type="CDD" id="cd04725">
    <property type="entry name" value="OMP_decarboxylase_like"/>
    <property type="match status" value="1"/>
</dbReference>
<dbReference type="UniPathway" id="UPA00070">
    <property type="reaction ID" value="UER00120"/>
</dbReference>
<dbReference type="FunFam" id="3.20.20.70:FF:000114">
    <property type="entry name" value="Decarboxylase,orotidine phosphate"/>
    <property type="match status" value="1"/>
</dbReference>
<keyword evidence="5 10" id="KW-0210">Decarboxylase</keyword>
<evidence type="ECO:0000256" key="4">
    <source>
        <dbReference type="ARBA" id="ARBA00021923"/>
    </source>
</evidence>
<dbReference type="GO" id="GO:0005829">
    <property type="term" value="C:cytosol"/>
    <property type="evidence" value="ECO:0007669"/>
    <property type="project" value="TreeGrafter"/>
</dbReference>
<dbReference type="InterPro" id="IPR014732">
    <property type="entry name" value="OMPdecase"/>
</dbReference>
<evidence type="ECO:0000256" key="6">
    <source>
        <dbReference type="ARBA" id="ARBA00022975"/>
    </source>
</evidence>
<dbReference type="EC" id="4.1.1.23" evidence="3 10"/>
<dbReference type="PANTHER" id="PTHR32119">
    <property type="entry name" value="OROTIDINE 5'-PHOSPHATE DECARBOXYLASE"/>
    <property type="match status" value="1"/>
</dbReference>
<dbReference type="SUPFAM" id="SSF51366">
    <property type="entry name" value="Ribulose-phoshate binding barrel"/>
    <property type="match status" value="1"/>
</dbReference>
<comment type="catalytic activity">
    <reaction evidence="10">
        <text>orotidine 5'-phosphate + H(+) = UMP + CO2</text>
        <dbReference type="Rhea" id="RHEA:11596"/>
        <dbReference type="ChEBI" id="CHEBI:15378"/>
        <dbReference type="ChEBI" id="CHEBI:16526"/>
        <dbReference type="ChEBI" id="CHEBI:57538"/>
        <dbReference type="ChEBI" id="CHEBI:57865"/>
        <dbReference type="EC" id="4.1.1.23"/>
    </reaction>
</comment>
<feature type="binding site" evidence="9">
    <location>
        <position position="178"/>
    </location>
    <ligand>
        <name>substrate</name>
    </ligand>
</feature>
<dbReference type="Proteomes" id="UP000030151">
    <property type="component" value="Unassembled WGS sequence"/>
</dbReference>
<organism evidence="12 13">
    <name type="scientific">Metarhizium robertsii</name>
    <dbReference type="NCBI Taxonomy" id="568076"/>
    <lineage>
        <taxon>Eukaryota</taxon>
        <taxon>Fungi</taxon>
        <taxon>Dikarya</taxon>
        <taxon>Ascomycota</taxon>
        <taxon>Pezizomycotina</taxon>
        <taxon>Sordariomycetes</taxon>
        <taxon>Hypocreomycetidae</taxon>
        <taxon>Hypocreales</taxon>
        <taxon>Clavicipitaceae</taxon>
        <taxon>Metarhizium</taxon>
    </lineage>
</organism>
<keyword evidence="6 10" id="KW-0665">Pyrimidine biosynthesis</keyword>
<dbReference type="HOGENOM" id="CLU_030821_0_0_1"/>
<dbReference type="GO" id="GO:0004590">
    <property type="term" value="F:orotidine-5'-phosphate decarboxylase activity"/>
    <property type="evidence" value="ECO:0007669"/>
    <property type="project" value="UniProtKB-EC"/>
</dbReference>
<feature type="active site" description="For OMPdecase activity" evidence="8">
    <location>
        <position position="114"/>
    </location>
</feature>
<comment type="pathway">
    <text evidence="1 10">Pyrimidine metabolism; UMP biosynthesis via de novo pathway; UMP from orotate: step 2/2.</text>
</comment>
<dbReference type="AlphaFoldDB" id="A0A0A1UP88"/>
<evidence type="ECO:0000256" key="9">
    <source>
        <dbReference type="PIRSR" id="PIRSR614732-2"/>
    </source>
</evidence>
<evidence type="ECO:0000313" key="13">
    <source>
        <dbReference type="Proteomes" id="UP000030151"/>
    </source>
</evidence>
<dbReference type="Gene3D" id="3.20.20.70">
    <property type="entry name" value="Aldolase class I"/>
    <property type="match status" value="1"/>
</dbReference>
<dbReference type="Pfam" id="PF00215">
    <property type="entry name" value="OMPdecase"/>
    <property type="match status" value="1"/>
</dbReference>
<dbReference type="InterPro" id="IPR001754">
    <property type="entry name" value="OMPdeCOase_dom"/>
</dbReference>
<dbReference type="GO" id="GO:0044205">
    <property type="term" value="P:'de novo' UMP biosynthetic process"/>
    <property type="evidence" value="ECO:0007669"/>
    <property type="project" value="UniProtKB-UniPathway"/>
</dbReference>
<keyword evidence="7 10" id="KW-0456">Lyase</keyword>
<proteinExistence type="inferred from homology"/>
<feature type="binding site" evidence="9">
    <location>
        <position position="266"/>
    </location>
    <ligand>
        <name>substrate</name>
    </ligand>
</feature>
<dbReference type="NCBIfam" id="TIGR01740">
    <property type="entry name" value="pyrF"/>
    <property type="match status" value="1"/>
</dbReference>
<name>A0A0A1UP88_9HYPO</name>
<comment type="similarity">
    <text evidence="2 10">Belongs to the OMP decarboxylase family.</text>
</comment>
<dbReference type="SMART" id="SM00934">
    <property type="entry name" value="OMPdecase"/>
    <property type="match status" value="1"/>
</dbReference>
<dbReference type="PANTHER" id="PTHR32119:SF2">
    <property type="entry name" value="OROTIDINE 5'-PHOSPHATE DECARBOXYLASE"/>
    <property type="match status" value="1"/>
</dbReference>
<evidence type="ECO:0000256" key="8">
    <source>
        <dbReference type="PIRSR" id="PIRSR614732-1"/>
    </source>
</evidence>
<evidence type="ECO:0000256" key="1">
    <source>
        <dbReference type="ARBA" id="ARBA00004861"/>
    </source>
</evidence>